<feature type="transmembrane region" description="Helical" evidence="5">
    <location>
        <begin position="119"/>
        <end position="139"/>
    </location>
</feature>
<evidence type="ECO:0000256" key="5">
    <source>
        <dbReference type="SAM" id="Phobius"/>
    </source>
</evidence>
<dbReference type="InterPro" id="IPR005829">
    <property type="entry name" value="Sugar_transporter_CS"/>
</dbReference>
<dbReference type="InterPro" id="IPR036259">
    <property type="entry name" value="MFS_trans_sf"/>
</dbReference>
<name>A0A059Y1K1_9BACT</name>
<feature type="transmembrane region" description="Helical" evidence="5">
    <location>
        <begin position="227"/>
        <end position="248"/>
    </location>
</feature>
<protein>
    <recommendedName>
        <fullName evidence="6">Major facilitator superfamily (MFS) profile domain-containing protein</fullName>
    </recommendedName>
</protein>
<dbReference type="PROSITE" id="PS50850">
    <property type="entry name" value="MFS"/>
    <property type="match status" value="1"/>
</dbReference>
<reference evidence="7 8" key="2">
    <citation type="journal article" date="2015" name="Biomed. Res. Int.">
        <title>Effects of Arsenite Resistance on the Growth and Functional Gene Expression of Leptospirillum ferriphilum and Acidithiobacillus thiooxidans in Pure Culture and Coculture.</title>
        <authorList>
            <person name="Jiang H."/>
            <person name="Liang Y."/>
            <person name="Yin H."/>
            <person name="Xiao Y."/>
            <person name="Guo X."/>
            <person name="Xu Y."/>
            <person name="Hu Q."/>
            <person name="Liu H."/>
            <person name="Liu X."/>
        </authorList>
    </citation>
    <scope>NUCLEOTIDE SEQUENCE [LARGE SCALE GENOMIC DNA]</scope>
    <source>
        <strain evidence="7 8">YSK</strain>
    </source>
</reference>
<dbReference type="EMBL" id="CP007243">
    <property type="protein sequence ID" value="AIA31436.1"/>
    <property type="molecule type" value="Genomic_DNA"/>
</dbReference>
<evidence type="ECO:0000256" key="3">
    <source>
        <dbReference type="ARBA" id="ARBA00022989"/>
    </source>
</evidence>
<dbReference type="InterPro" id="IPR011701">
    <property type="entry name" value="MFS"/>
</dbReference>
<keyword evidence="8" id="KW-1185">Reference proteome</keyword>
<dbReference type="SUPFAM" id="SSF103473">
    <property type="entry name" value="MFS general substrate transporter"/>
    <property type="match status" value="1"/>
</dbReference>
<keyword evidence="4 5" id="KW-0472">Membrane</keyword>
<feature type="transmembrane region" description="Helical" evidence="5">
    <location>
        <begin position="383"/>
        <end position="401"/>
    </location>
</feature>
<evidence type="ECO:0000313" key="7">
    <source>
        <dbReference type="EMBL" id="AIA31436.1"/>
    </source>
</evidence>
<feature type="transmembrane region" description="Helical" evidence="5">
    <location>
        <begin position="352"/>
        <end position="371"/>
    </location>
</feature>
<dbReference type="PROSITE" id="PS00217">
    <property type="entry name" value="SUGAR_TRANSPORT_2"/>
    <property type="match status" value="1"/>
</dbReference>
<dbReference type="Pfam" id="PF07690">
    <property type="entry name" value="MFS_1"/>
    <property type="match status" value="1"/>
</dbReference>
<feature type="transmembrane region" description="Helical" evidence="5">
    <location>
        <begin position="24"/>
        <end position="44"/>
    </location>
</feature>
<feature type="transmembrane region" description="Helical" evidence="5">
    <location>
        <begin position="56"/>
        <end position="77"/>
    </location>
</feature>
<feature type="transmembrane region" description="Helical" evidence="5">
    <location>
        <begin position="318"/>
        <end position="340"/>
    </location>
</feature>
<evidence type="ECO:0000256" key="4">
    <source>
        <dbReference type="ARBA" id="ARBA00023136"/>
    </source>
</evidence>
<dbReference type="GO" id="GO:0022857">
    <property type="term" value="F:transmembrane transporter activity"/>
    <property type="evidence" value="ECO:0007669"/>
    <property type="project" value="InterPro"/>
</dbReference>
<dbReference type="Proteomes" id="UP000027059">
    <property type="component" value="Chromosome"/>
</dbReference>
<evidence type="ECO:0000259" key="6">
    <source>
        <dbReference type="PROSITE" id="PS50850"/>
    </source>
</evidence>
<feature type="domain" description="Major facilitator superfamily (MFS) profile" evidence="6">
    <location>
        <begin position="23"/>
        <end position="407"/>
    </location>
</feature>
<gene>
    <name evidence="7" type="ORF">Y981_01635</name>
</gene>
<dbReference type="InterPro" id="IPR020846">
    <property type="entry name" value="MFS_dom"/>
</dbReference>
<proteinExistence type="predicted"/>
<comment type="subcellular location">
    <subcellularLocation>
        <location evidence="1">Membrane</location>
        <topology evidence="1">Multi-pass membrane protein</topology>
    </subcellularLocation>
</comment>
<evidence type="ECO:0000256" key="1">
    <source>
        <dbReference type="ARBA" id="ARBA00004141"/>
    </source>
</evidence>
<dbReference type="AlphaFoldDB" id="A0A059Y1K1"/>
<evidence type="ECO:0000256" key="2">
    <source>
        <dbReference type="ARBA" id="ARBA00022692"/>
    </source>
</evidence>
<dbReference type="KEGG" id="lfp:Y981_01635"/>
<organism evidence="7 8">
    <name type="scientific">Leptospirillum ferriphilum YSK</name>
    <dbReference type="NCBI Taxonomy" id="1441628"/>
    <lineage>
        <taxon>Bacteria</taxon>
        <taxon>Pseudomonadati</taxon>
        <taxon>Nitrospirota</taxon>
        <taxon>Nitrospiria</taxon>
        <taxon>Nitrospirales</taxon>
        <taxon>Nitrospiraceae</taxon>
        <taxon>Leptospirillum</taxon>
    </lineage>
</organism>
<evidence type="ECO:0000313" key="8">
    <source>
        <dbReference type="Proteomes" id="UP000027059"/>
    </source>
</evidence>
<dbReference type="GO" id="GO:0016020">
    <property type="term" value="C:membrane"/>
    <property type="evidence" value="ECO:0007669"/>
    <property type="project" value="UniProtKB-SubCell"/>
</dbReference>
<feature type="transmembrane region" description="Helical" evidence="5">
    <location>
        <begin position="294"/>
        <end position="312"/>
    </location>
</feature>
<feature type="transmembrane region" description="Helical" evidence="5">
    <location>
        <begin position="89"/>
        <end position="107"/>
    </location>
</feature>
<sequence>MAPMNPDVSKSAQFPDRLSFPGRLPFLGINFLVGDIQTGIMPLLAVDLAYSLHWKAGQVGVALAFGNLALLLAQPFAGMLTDRLKEKRWAFFIVSTLFALGCLSLLGRPSTLRVFFAQGLIGVSTALIIPFLSAMAMGLTGKEHFPRAMGLAQGANHAGSVAGALVVGFLARHWDPPVVFLFYGVSSFCAGLLALRIPRGSIDPLVSRESRPDGAILPLQNVLKIPVLLFFLTVLLFFTANTAMLPLAGEKLANRMPEPPGEVIAWAIVVTQAVMTVVSLLTPRIVRRTGAWKVFIFCLLLLPVRGLGLSAASTQSGILEIQVLDGIATGILSVLLPMLAAEIARGSGRFNALIGFLGAMISAGGFLSQLVAGQLTEAAGTDAAFLVLSAIAGIAFLFGIAGGRKGWASSTASPLEPISPSEG</sequence>
<dbReference type="PANTHER" id="PTHR23539:SF1">
    <property type="entry name" value="MAJOR FACILITATOR SUPERFAMILY (MFS) PROFILE DOMAIN-CONTAINING PROTEIN"/>
    <property type="match status" value="1"/>
</dbReference>
<keyword evidence="2 5" id="KW-0812">Transmembrane</keyword>
<feature type="transmembrane region" description="Helical" evidence="5">
    <location>
        <begin position="263"/>
        <end position="282"/>
    </location>
</feature>
<keyword evidence="3 5" id="KW-1133">Transmembrane helix</keyword>
<dbReference type="PANTHER" id="PTHR23539">
    <property type="entry name" value="MFS TRANSPORTER"/>
    <property type="match status" value="1"/>
</dbReference>
<dbReference type="HOGENOM" id="CLU_038484_0_0_0"/>
<dbReference type="Gene3D" id="1.20.1250.20">
    <property type="entry name" value="MFS general substrate transporter like domains"/>
    <property type="match status" value="2"/>
</dbReference>
<accession>A0A059Y1K1</accession>
<feature type="transmembrane region" description="Helical" evidence="5">
    <location>
        <begin position="177"/>
        <end position="195"/>
    </location>
</feature>
<reference evidence="8" key="1">
    <citation type="submission" date="2014-02" db="EMBL/GenBank/DDBJ databases">
        <title>Complete genome sequence and comparative genomic analysis of the nitrogen-fixing bacterium Leptospirillum ferriphilum YSK.</title>
        <authorList>
            <person name="Guo X."/>
            <person name="Yin H."/>
            <person name="Liang Y."/>
            <person name="Hu Q."/>
            <person name="Ma L."/>
            <person name="Xiao Y."/>
            <person name="Zhang X."/>
            <person name="Qiu G."/>
            <person name="Liu X."/>
        </authorList>
    </citation>
    <scope>NUCLEOTIDE SEQUENCE [LARGE SCALE GENOMIC DNA]</scope>
    <source>
        <strain evidence="8">YSK</strain>
    </source>
</reference>